<dbReference type="InterPro" id="IPR012337">
    <property type="entry name" value="RNaseH-like_sf"/>
</dbReference>
<comment type="caution">
    <text evidence="2">The sequence shown here is derived from an EMBL/GenBank/DDBJ whole genome shotgun (WGS) entry which is preliminary data.</text>
</comment>
<evidence type="ECO:0000313" key="2">
    <source>
        <dbReference type="EMBL" id="OCB57671.1"/>
    </source>
</evidence>
<proteinExistence type="predicted"/>
<dbReference type="GO" id="GO:0004527">
    <property type="term" value="F:exonuclease activity"/>
    <property type="evidence" value="ECO:0007669"/>
    <property type="project" value="UniProtKB-ARBA"/>
</dbReference>
<dbReference type="GO" id="GO:0003676">
    <property type="term" value="F:nucleic acid binding"/>
    <property type="evidence" value="ECO:0007669"/>
    <property type="project" value="InterPro"/>
</dbReference>
<dbReference type="InterPro" id="IPR036397">
    <property type="entry name" value="RNaseH_sf"/>
</dbReference>
<dbReference type="Gene3D" id="3.30.420.10">
    <property type="entry name" value="Ribonuclease H-like superfamily/Ribonuclease H"/>
    <property type="match status" value="1"/>
</dbReference>
<dbReference type="SMART" id="SM00479">
    <property type="entry name" value="EXOIII"/>
    <property type="match status" value="1"/>
</dbReference>
<dbReference type="RefSeq" id="WP_065480424.1">
    <property type="nucleotide sequence ID" value="NZ_MBEE01000080.1"/>
</dbReference>
<protein>
    <recommendedName>
        <fullName evidence="1">Exonuclease domain-containing protein</fullName>
    </recommendedName>
</protein>
<dbReference type="EMBL" id="MBEE01000080">
    <property type="protein sequence ID" value="OCB57671.1"/>
    <property type="molecule type" value="Genomic_DNA"/>
</dbReference>
<dbReference type="Proteomes" id="UP000092683">
    <property type="component" value="Unassembled WGS sequence"/>
</dbReference>
<gene>
    <name evidence="2" type="ORF">A5677_17050</name>
</gene>
<reference evidence="2 3" key="1">
    <citation type="submission" date="2016-06" db="EMBL/GenBank/DDBJ databases">
        <authorList>
            <person name="Kjaerup R.B."/>
            <person name="Dalgaard T.S."/>
            <person name="Juul-Madsen H.R."/>
        </authorList>
    </citation>
    <scope>NUCLEOTIDE SEQUENCE [LARGE SCALE GENOMIC DNA]</scope>
    <source>
        <strain evidence="2 3">E3012</strain>
    </source>
</reference>
<dbReference type="AlphaFoldDB" id="A0A1B9DAD4"/>
<sequence length="194" mass="21042">MSNRKLIVVDIETTGLISGSHCPLEVAAVNVTTREELYFVPALPEGALDHADGIALTINRYFERRLYEQRLGWQATEGKWNELWAMLSGNTLGGSNPSFDADMMVCGYTAALMNCYAVGTLSGSPGPSWHYRLADLAAYSSAALRRSPTELAGLADVCEALGVENKDPHTAMGDARATAECFRVLMNIYAGRSM</sequence>
<name>A0A1B9DAD4_MYCMA</name>
<dbReference type="InterPro" id="IPR013520">
    <property type="entry name" value="Ribonucl_H"/>
</dbReference>
<dbReference type="OrthoDB" id="4762736at2"/>
<dbReference type="SUPFAM" id="SSF53098">
    <property type="entry name" value="Ribonuclease H-like"/>
    <property type="match status" value="1"/>
</dbReference>
<organism evidence="2 3">
    <name type="scientific">Mycobacterium malmoense</name>
    <dbReference type="NCBI Taxonomy" id="1780"/>
    <lineage>
        <taxon>Bacteria</taxon>
        <taxon>Bacillati</taxon>
        <taxon>Actinomycetota</taxon>
        <taxon>Actinomycetes</taxon>
        <taxon>Mycobacteriales</taxon>
        <taxon>Mycobacteriaceae</taxon>
        <taxon>Mycobacterium</taxon>
    </lineage>
</organism>
<evidence type="ECO:0000313" key="3">
    <source>
        <dbReference type="Proteomes" id="UP000092683"/>
    </source>
</evidence>
<feature type="domain" description="Exonuclease" evidence="1">
    <location>
        <begin position="5"/>
        <end position="191"/>
    </location>
</feature>
<accession>A0A1B9DAD4</accession>
<evidence type="ECO:0000259" key="1">
    <source>
        <dbReference type="SMART" id="SM00479"/>
    </source>
</evidence>